<comment type="catalytic activity">
    <reaction evidence="1 11">
        <text>ATP-dependent breakage, passage and rejoining of double-stranded DNA.</text>
        <dbReference type="EC" id="5.6.2.2"/>
    </reaction>
</comment>
<reference evidence="15" key="2">
    <citation type="submission" date="2021-03" db="EMBL/GenBank/DDBJ databases">
        <authorList>
            <person name="Alouane T."/>
            <person name="Langin T."/>
            <person name="Bonhomme L."/>
        </authorList>
    </citation>
    <scope>NUCLEOTIDE SEQUENCE</scope>
    <source>
        <strain evidence="15">MDC_Fg202</strain>
    </source>
</reference>
<dbReference type="EMBL" id="CAAKMV010000141">
    <property type="protein sequence ID" value="VIO59597.1"/>
    <property type="molecule type" value="Genomic_DNA"/>
</dbReference>
<dbReference type="InterPro" id="IPR036078">
    <property type="entry name" value="Spo11/TopoVI_A_sf"/>
</dbReference>
<dbReference type="PROSITE" id="PS52041">
    <property type="entry name" value="TOPO_IIB"/>
    <property type="match status" value="1"/>
</dbReference>
<evidence type="ECO:0000256" key="10">
    <source>
        <dbReference type="PROSITE-ProRule" id="PRU00023"/>
    </source>
</evidence>
<dbReference type="Gene3D" id="3.40.1360.10">
    <property type="match status" value="1"/>
</dbReference>
<dbReference type="AlphaFoldDB" id="A0A4E9DV59"/>
<dbReference type="InterPro" id="IPR034136">
    <property type="entry name" value="TOPRIM_Topo6A/Spo11"/>
</dbReference>
<dbReference type="SUPFAM" id="SSF48403">
    <property type="entry name" value="Ankyrin repeat"/>
    <property type="match status" value="1"/>
</dbReference>
<dbReference type="GO" id="GO:0005524">
    <property type="term" value="F:ATP binding"/>
    <property type="evidence" value="ECO:0007669"/>
    <property type="project" value="InterPro"/>
</dbReference>
<dbReference type="InterPro" id="IPR036770">
    <property type="entry name" value="Ankyrin_rpt-contain_sf"/>
</dbReference>
<dbReference type="PROSITE" id="PS50088">
    <property type="entry name" value="ANK_REPEAT"/>
    <property type="match status" value="1"/>
</dbReference>
<dbReference type="Proteomes" id="UP000746612">
    <property type="component" value="Unassembled WGS sequence"/>
</dbReference>
<protein>
    <recommendedName>
        <fullName evidence="4">DNA topoisomerase (ATP-hydrolyzing)</fullName>
        <ecNumber evidence="4">5.6.2.2</ecNumber>
    </recommendedName>
</protein>
<evidence type="ECO:0000313" key="15">
    <source>
        <dbReference type="EMBL" id="CAG1985674.1"/>
    </source>
</evidence>
<evidence type="ECO:0000259" key="13">
    <source>
        <dbReference type="Pfam" id="PF04406"/>
    </source>
</evidence>
<dbReference type="GO" id="GO:0003918">
    <property type="term" value="F:DNA topoisomerase type II (double strand cut, ATP-hydrolyzing) activity"/>
    <property type="evidence" value="ECO:0007669"/>
    <property type="project" value="UniProtKB-UniRule"/>
</dbReference>
<evidence type="ECO:0000256" key="5">
    <source>
        <dbReference type="ARBA" id="ARBA00022723"/>
    </source>
</evidence>
<dbReference type="PROSITE" id="PS50297">
    <property type="entry name" value="ANK_REP_REGION"/>
    <property type="match status" value="1"/>
</dbReference>
<accession>A0A4E9DV59</accession>
<dbReference type="InterPro" id="IPR002815">
    <property type="entry name" value="Spo11/TopoVI_A"/>
</dbReference>
<proteinExistence type="inferred from homology"/>
<dbReference type="PANTHER" id="PTHR10848">
    <property type="entry name" value="MEIOTIC RECOMBINATION PROTEIN SPO11"/>
    <property type="match status" value="1"/>
</dbReference>
<keyword evidence="7 11" id="KW-0799">Topoisomerase</keyword>
<dbReference type="Gene3D" id="1.10.10.10">
    <property type="entry name" value="Winged helix-like DNA-binding domain superfamily/Winged helix DNA-binding domain"/>
    <property type="match status" value="1"/>
</dbReference>
<evidence type="ECO:0000256" key="8">
    <source>
        <dbReference type="ARBA" id="ARBA00023125"/>
    </source>
</evidence>
<keyword evidence="6" id="KW-0460">Magnesium</keyword>
<feature type="domain" description="Spo11/DNA topoisomerase VI subunit A N-terminal" evidence="13">
    <location>
        <begin position="101"/>
        <end position="161"/>
    </location>
</feature>
<evidence type="ECO:0000256" key="3">
    <source>
        <dbReference type="ARBA" id="ARBA00006559"/>
    </source>
</evidence>
<evidence type="ECO:0000256" key="7">
    <source>
        <dbReference type="ARBA" id="ARBA00023029"/>
    </source>
</evidence>
<evidence type="ECO:0000256" key="9">
    <source>
        <dbReference type="ARBA" id="ARBA00023235"/>
    </source>
</evidence>
<dbReference type="CDD" id="cd00223">
    <property type="entry name" value="TOPRIM_TopoIIB_SPO"/>
    <property type="match status" value="1"/>
</dbReference>
<dbReference type="GO" id="GO:0042138">
    <property type="term" value="P:meiotic DNA double-strand break formation"/>
    <property type="evidence" value="ECO:0007669"/>
    <property type="project" value="TreeGrafter"/>
</dbReference>
<evidence type="ECO:0000256" key="4">
    <source>
        <dbReference type="ARBA" id="ARBA00012895"/>
    </source>
</evidence>
<dbReference type="GO" id="GO:0000706">
    <property type="term" value="P:meiotic DNA double-strand break processing"/>
    <property type="evidence" value="ECO:0007669"/>
    <property type="project" value="TreeGrafter"/>
</dbReference>
<dbReference type="PANTHER" id="PTHR10848:SF0">
    <property type="entry name" value="MEIOTIC RECOMBINATION PROTEIN SPO11"/>
    <property type="match status" value="1"/>
</dbReference>
<reference evidence="16" key="1">
    <citation type="submission" date="2019-04" db="EMBL/GenBank/DDBJ databases">
        <authorList>
            <person name="Melise S."/>
            <person name="Noan J."/>
            <person name="Okalmin O."/>
        </authorList>
    </citation>
    <scope>NUCLEOTIDE SEQUENCE</scope>
    <source>
        <strain evidence="16">FN9</strain>
    </source>
</reference>
<feature type="repeat" description="ANK" evidence="10">
    <location>
        <begin position="471"/>
        <end position="503"/>
    </location>
</feature>
<dbReference type="GO" id="GO:0046872">
    <property type="term" value="F:metal ion binding"/>
    <property type="evidence" value="ECO:0007669"/>
    <property type="project" value="UniProtKB-KW"/>
</dbReference>
<comment type="similarity">
    <text evidence="3 11">Belongs to the TOP6A family.</text>
</comment>
<dbReference type="Gene3D" id="1.25.40.20">
    <property type="entry name" value="Ankyrin repeat-containing domain"/>
    <property type="match status" value="1"/>
</dbReference>
<organism evidence="16">
    <name type="scientific">Gibberella zeae</name>
    <name type="common">Wheat head blight fungus</name>
    <name type="synonym">Fusarium graminearum</name>
    <dbReference type="NCBI Taxonomy" id="5518"/>
    <lineage>
        <taxon>Eukaryota</taxon>
        <taxon>Fungi</taxon>
        <taxon>Dikarya</taxon>
        <taxon>Ascomycota</taxon>
        <taxon>Pezizomycotina</taxon>
        <taxon>Sordariomycetes</taxon>
        <taxon>Hypocreomycetidae</taxon>
        <taxon>Hypocreales</taxon>
        <taxon>Nectriaceae</taxon>
        <taxon>Fusarium</taxon>
    </lineage>
</organism>
<name>A0A4E9DV59_GIBZA</name>
<evidence type="ECO:0000259" key="14">
    <source>
        <dbReference type="Pfam" id="PF21180"/>
    </source>
</evidence>
<dbReference type="InterPro" id="IPR013049">
    <property type="entry name" value="Spo11/TopoVI_A_N"/>
</dbReference>
<dbReference type="GO" id="GO:0003677">
    <property type="term" value="F:DNA binding"/>
    <property type="evidence" value="ECO:0007669"/>
    <property type="project" value="UniProtKB-UniRule"/>
</dbReference>
<evidence type="ECO:0000256" key="1">
    <source>
        <dbReference type="ARBA" id="ARBA00000185"/>
    </source>
</evidence>
<dbReference type="InterPro" id="IPR036388">
    <property type="entry name" value="WH-like_DNA-bd_sf"/>
</dbReference>
<dbReference type="SMART" id="SM00248">
    <property type="entry name" value="ANK"/>
    <property type="match status" value="3"/>
</dbReference>
<keyword evidence="8 11" id="KW-0238">DNA-binding</keyword>
<dbReference type="Pfam" id="PF21180">
    <property type="entry name" value="TOP6A-Spo11_Toprim"/>
    <property type="match status" value="1"/>
</dbReference>
<dbReference type="EMBL" id="CAJPIJ010000135">
    <property type="protein sequence ID" value="CAG1985674.1"/>
    <property type="molecule type" value="Genomic_DNA"/>
</dbReference>
<keyword evidence="10" id="KW-0040">ANK repeat</keyword>
<dbReference type="InterPro" id="IPR002110">
    <property type="entry name" value="Ankyrin_rpt"/>
</dbReference>
<sequence length="564" mass="61880">MDQDPYIAQAIAIPELTQRHQTNLPSSATITNNDTNTIIHNTNVGAAVARIEGILEQIIDALAAGQELSIAFSTRKPSRQASNATPEQVHFPGRNKQEATKFARILLILQLSHDALVSGTVLTKRHIFYQHQDLFEKQREVDDLVDDIAFTLGISRGDLNIVAASKGVLAGPLTIGLHDGSTLNPCLGDLAVFRSLCSSQFWRVSLSGPGVLVTAKGYPDLTTRSFLNLVSTRYPQLPILGLFDFDPDGVKIMRCYRYGSDRLSHEADLGTETLQWLGIKSTHLFRDYAGDSATITPSQSSPSSITSTSCRNPVSYMSARERTAAISTLKKVVHPSHLGTEVSETKHELQLMLVLGVKAEIEWLDESGDLFSWLDDEIGEALIKDEIDDLIYFSRAGEQEDLTEGIKILAERENASPAEIVAAAQDASNKSTCLHMATGNGHLEIVRQLIQYFENRPKEQKQAFLDEANEAGNTGLHWAALGGHLDVIKLLLEQGASPALANEQNYVPLDLAYFNHKNDVAEYFLSTAKKLEDQNQEEGGLEAAVGSVEIEDDGEKSEEKKETS</sequence>
<dbReference type="GO" id="GO:0007131">
    <property type="term" value="P:reciprocal meiotic recombination"/>
    <property type="evidence" value="ECO:0007669"/>
    <property type="project" value="TreeGrafter"/>
</dbReference>
<dbReference type="PRINTS" id="PR01550">
    <property type="entry name" value="TOP6AFAMILY"/>
</dbReference>
<evidence type="ECO:0000256" key="12">
    <source>
        <dbReference type="SAM" id="MobiDB-lite"/>
    </source>
</evidence>
<dbReference type="Pfam" id="PF04406">
    <property type="entry name" value="TP6A_N"/>
    <property type="match status" value="1"/>
</dbReference>
<keyword evidence="9 11" id="KW-0413">Isomerase</keyword>
<evidence type="ECO:0000256" key="2">
    <source>
        <dbReference type="ARBA" id="ARBA00001946"/>
    </source>
</evidence>
<feature type="domain" description="Topoisomerase 6 subunit A/Spo11 TOPRIM" evidence="14">
    <location>
        <begin position="191"/>
        <end position="368"/>
    </location>
</feature>
<keyword evidence="5" id="KW-0479">Metal-binding</keyword>
<feature type="region of interest" description="Disordered" evidence="12">
    <location>
        <begin position="532"/>
        <end position="564"/>
    </location>
</feature>
<gene>
    <name evidence="16" type="ORF">FUG_LOCUS355906</name>
    <name evidence="15" type="ORF">MDCFG202_LOCUS273929</name>
</gene>
<comment type="cofactor">
    <cofactor evidence="2">
        <name>Mg(2+)</name>
        <dbReference type="ChEBI" id="CHEBI:18420"/>
    </cofactor>
</comment>
<feature type="active site" description="O-(5'-phospho-DNA)-tyrosine intermediate" evidence="11">
    <location>
        <position position="129"/>
    </location>
</feature>
<evidence type="ECO:0000256" key="11">
    <source>
        <dbReference type="PROSITE-ProRule" id="PRU01385"/>
    </source>
</evidence>
<evidence type="ECO:0000313" key="16">
    <source>
        <dbReference type="EMBL" id="VIO59597.1"/>
    </source>
</evidence>
<evidence type="ECO:0000256" key="6">
    <source>
        <dbReference type="ARBA" id="ARBA00022842"/>
    </source>
</evidence>
<dbReference type="Pfam" id="PF12796">
    <property type="entry name" value="Ank_2"/>
    <property type="match status" value="1"/>
</dbReference>
<dbReference type="EC" id="5.6.2.2" evidence="4"/>
<dbReference type="GO" id="GO:0000228">
    <property type="term" value="C:nuclear chromosome"/>
    <property type="evidence" value="ECO:0007669"/>
    <property type="project" value="TreeGrafter"/>
</dbReference>
<dbReference type="SUPFAM" id="SSF56726">
    <property type="entry name" value="DNA topoisomerase IV, alpha subunit"/>
    <property type="match status" value="1"/>
</dbReference>